<protein>
    <recommendedName>
        <fullName evidence="2">Peptidase C39 domain-containing protein</fullName>
    </recommendedName>
</protein>
<feature type="compositionally biased region" description="Basic and acidic residues" evidence="1">
    <location>
        <begin position="59"/>
        <end position="70"/>
    </location>
</feature>
<evidence type="ECO:0000259" key="2">
    <source>
        <dbReference type="PROSITE" id="PS50990"/>
    </source>
</evidence>
<gene>
    <name evidence="3" type="ORF">COW36_05980</name>
</gene>
<proteinExistence type="predicted"/>
<dbReference type="Gene3D" id="3.90.70.10">
    <property type="entry name" value="Cysteine proteinases"/>
    <property type="match status" value="1"/>
</dbReference>
<dbReference type="GO" id="GO:0006508">
    <property type="term" value="P:proteolysis"/>
    <property type="evidence" value="ECO:0007669"/>
    <property type="project" value="InterPro"/>
</dbReference>
<feature type="region of interest" description="Disordered" evidence="1">
    <location>
        <begin position="59"/>
        <end position="86"/>
    </location>
</feature>
<dbReference type="InterPro" id="IPR005074">
    <property type="entry name" value="Peptidase_C39"/>
</dbReference>
<dbReference type="EMBL" id="PFFQ01000014">
    <property type="protein sequence ID" value="PIW18077.1"/>
    <property type="molecule type" value="Genomic_DNA"/>
</dbReference>
<feature type="region of interest" description="Disordered" evidence="1">
    <location>
        <begin position="1"/>
        <end position="46"/>
    </location>
</feature>
<feature type="compositionally biased region" description="Basic residues" evidence="1">
    <location>
        <begin position="71"/>
        <end position="83"/>
    </location>
</feature>
<dbReference type="AlphaFoldDB" id="A0A2M7G7P7"/>
<evidence type="ECO:0000313" key="3">
    <source>
        <dbReference type="EMBL" id="PIW18077.1"/>
    </source>
</evidence>
<dbReference type="Proteomes" id="UP000231019">
    <property type="component" value="Unassembled WGS sequence"/>
</dbReference>
<feature type="domain" description="Peptidase C39" evidence="2">
    <location>
        <begin position="104"/>
        <end position="247"/>
    </location>
</feature>
<reference evidence="3 4" key="1">
    <citation type="submission" date="2017-09" db="EMBL/GenBank/DDBJ databases">
        <title>Depth-based differentiation of microbial function through sediment-hosted aquifers and enrichment of novel symbionts in the deep terrestrial subsurface.</title>
        <authorList>
            <person name="Probst A.J."/>
            <person name="Ladd B."/>
            <person name="Jarett J.K."/>
            <person name="Geller-Mcgrath D.E."/>
            <person name="Sieber C.M."/>
            <person name="Emerson J.B."/>
            <person name="Anantharaman K."/>
            <person name="Thomas B.C."/>
            <person name="Malmstrom R."/>
            <person name="Stieglmeier M."/>
            <person name="Klingl A."/>
            <person name="Woyke T."/>
            <person name="Ryan C.M."/>
            <person name="Banfield J.F."/>
        </authorList>
    </citation>
    <scope>NUCLEOTIDE SEQUENCE [LARGE SCALE GENOMIC DNA]</scope>
    <source>
        <strain evidence="3">CG17_big_fil_post_rev_8_21_14_2_50_48_46</strain>
    </source>
</reference>
<dbReference type="InterPro" id="IPR039564">
    <property type="entry name" value="Peptidase_C39-like"/>
</dbReference>
<dbReference type="GO" id="GO:0005524">
    <property type="term" value="F:ATP binding"/>
    <property type="evidence" value="ECO:0007669"/>
    <property type="project" value="InterPro"/>
</dbReference>
<organism evidence="3 4">
    <name type="scientific">bacterium (Candidatus Blackallbacteria) CG17_big_fil_post_rev_8_21_14_2_50_48_46</name>
    <dbReference type="NCBI Taxonomy" id="2014261"/>
    <lineage>
        <taxon>Bacteria</taxon>
        <taxon>Candidatus Blackallbacteria</taxon>
    </lineage>
</organism>
<dbReference type="PROSITE" id="PS50990">
    <property type="entry name" value="PEPTIDASE_C39"/>
    <property type="match status" value="1"/>
</dbReference>
<comment type="caution">
    <text evidence="3">The sequence shown here is derived from an EMBL/GenBank/DDBJ whole genome shotgun (WGS) entry which is preliminary data.</text>
</comment>
<name>A0A2M7G7P7_9BACT</name>
<evidence type="ECO:0000313" key="4">
    <source>
        <dbReference type="Proteomes" id="UP000231019"/>
    </source>
</evidence>
<evidence type="ECO:0000256" key="1">
    <source>
        <dbReference type="SAM" id="MobiDB-lite"/>
    </source>
</evidence>
<feature type="compositionally biased region" description="Polar residues" evidence="1">
    <location>
        <begin position="1"/>
        <end position="14"/>
    </location>
</feature>
<accession>A0A2M7G7P7</accession>
<sequence>MVQVNRVQQTQPTQAPGRVQGKHRQDSPEPGVIYGQVHRSEGDPEETIQAILHFAREKVQEKRGGKEGKQGKKKKQAQKKKQAARFDPEKTYMIASPVQETLVQPRQNGCAPTCLAMLLRKYGLVQSAREGYARIEALRTEGAEHLNDVGLSLEAISDYAQQAGLKSRVQRGYSFLSQLEGLLRSLNRGATPIASIQLPGMGSMRHAVLIVGLTQHQVTIVDPARSEIQQMAIEDFQIAWQKEDKTQAGVGLAYIEVWGENARGEVLEQVMGWDSLLEEFTRDATLFSEIATGRKDSRFAPAVVQFFDD</sequence>
<dbReference type="GO" id="GO:0016020">
    <property type="term" value="C:membrane"/>
    <property type="evidence" value="ECO:0007669"/>
    <property type="project" value="InterPro"/>
</dbReference>
<dbReference type="GO" id="GO:0008233">
    <property type="term" value="F:peptidase activity"/>
    <property type="evidence" value="ECO:0007669"/>
    <property type="project" value="InterPro"/>
</dbReference>
<dbReference type="Pfam" id="PF13529">
    <property type="entry name" value="Peptidase_C39_2"/>
    <property type="match status" value="1"/>
</dbReference>